<dbReference type="Gene3D" id="1.10.10.1150">
    <property type="entry name" value="Coenzyme PQQ synthesis protein D (PqqD)"/>
    <property type="match status" value="1"/>
</dbReference>
<evidence type="ECO:0000313" key="2">
    <source>
        <dbReference type="Proteomes" id="UP000322454"/>
    </source>
</evidence>
<accession>A0A520XGZ0</accession>
<organism evidence="1 2">
    <name type="scientific">Candidatus Acidulodesulfobacterium acidiphilum</name>
    <dbReference type="NCBI Taxonomy" id="2597224"/>
    <lineage>
        <taxon>Bacteria</taxon>
        <taxon>Deltaproteobacteria</taxon>
        <taxon>Candidatus Acidulodesulfobacterales</taxon>
        <taxon>Candidatus Acidulodesulfobacterium</taxon>
    </lineage>
</organism>
<sequence length="86" mass="10112">MLKLADTVSIKQDETYYIFFDNETGDIYKLNEISYKILSLCDGSTTNEDILSTIMQEFNVTYQEAKKDFDKLIQTLLSKKYIYNNE</sequence>
<comment type="caution">
    <text evidence="1">The sequence shown here is derived from an EMBL/GenBank/DDBJ whole genome shotgun (WGS) entry which is preliminary data.</text>
</comment>
<evidence type="ECO:0000313" key="1">
    <source>
        <dbReference type="EMBL" id="RZV40468.1"/>
    </source>
</evidence>
<protein>
    <submittedName>
        <fullName evidence="1">PqqD family protein</fullName>
    </submittedName>
</protein>
<dbReference type="InterPro" id="IPR041881">
    <property type="entry name" value="PqqD_sf"/>
</dbReference>
<dbReference type="Proteomes" id="UP000322454">
    <property type="component" value="Unassembled WGS sequence"/>
</dbReference>
<dbReference type="AlphaFoldDB" id="A0A520XGZ0"/>
<proteinExistence type="predicted"/>
<dbReference type="Pfam" id="PF05402">
    <property type="entry name" value="PqqD"/>
    <property type="match status" value="1"/>
</dbReference>
<name>A0A520XGZ0_9DELT</name>
<dbReference type="InterPro" id="IPR008792">
    <property type="entry name" value="PQQD"/>
</dbReference>
<dbReference type="EMBL" id="SHMQ01000001">
    <property type="protein sequence ID" value="RZV40468.1"/>
    <property type="molecule type" value="Genomic_DNA"/>
</dbReference>
<gene>
    <name evidence="1" type="ORF">EVJ48_00670</name>
</gene>
<reference evidence="1 2" key="1">
    <citation type="submission" date="2019-01" db="EMBL/GenBank/DDBJ databases">
        <title>Insights into ecological role of a new deltaproteobacterial order Candidatus Sinidesulfobacterales (Sva0485) by metagenomics and metatranscriptomics.</title>
        <authorList>
            <person name="Tan S."/>
            <person name="Liu J."/>
            <person name="Fang Y."/>
            <person name="Hedlund B."/>
            <person name="Lian Z.-H."/>
            <person name="Huang L.-Y."/>
            <person name="Li J.-T."/>
            <person name="Huang L.-N."/>
            <person name="Li W.-J."/>
            <person name="Jiang H.-C."/>
            <person name="Dong H.-L."/>
            <person name="Shu W.-S."/>
        </authorList>
    </citation>
    <scope>NUCLEOTIDE SEQUENCE [LARGE SCALE GENOMIC DNA]</scope>
    <source>
        <strain evidence="1">AP4</strain>
    </source>
</reference>